<proteinExistence type="predicted"/>
<organism evidence="1 2">
    <name type="scientific">Comamonas odontotermitis</name>
    <dbReference type="NCBI Taxonomy" id="379895"/>
    <lineage>
        <taxon>Bacteria</taxon>
        <taxon>Pseudomonadati</taxon>
        <taxon>Pseudomonadota</taxon>
        <taxon>Betaproteobacteria</taxon>
        <taxon>Burkholderiales</taxon>
        <taxon>Comamonadaceae</taxon>
        <taxon>Comamonas</taxon>
    </lineage>
</organism>
<dbReference type="EMBL" id="JACHKZ010000035">
    <property type="protein sequence ID" value="MBB6579693.1"/>
    <property type="molecule type" value="Genomic_DNA"/>
</dbReference>
<name>A0ABR6RKJ2_9BURK</name>
<evidence type="ECO:0000313" key="1">
    <source>
        <dbReference type="EMBL" id="MBB6579693.1"/>
    </source>
</evidence>
<dbReference type="Pfam" id="PF11142">
    <property type="entry name" value="DUF2917"/>
    <property type="match status" value="1"/>
</dbReference>
<sequence>MAMSASHVLSAGTIAGAGALRSSGRAASAAAEMRTLAVGQANSFVPQRDAVLRVSQGAAWVTLGLGLSNEAGQKAGDVVLQAGQTLQLKAGQSVVLEGKGREPLVYHFPKIQGGQPNLDEQPAKWFSRFQWGKTDGSMLYNI</sequence>
<gene>
    <name evidence="1" type="ORF">HNP33_003809</name>
</gene>
<evidence type="ECO:0000313" key="2">
    <source>
        <dbReference type="Proteomes" id="UP000562492"/>
    </source>
</evidence>
<comment type="caution">
    <text evidence="1">The sequence shown here is derived from an EMBL/GenBank/DDBJ whole genome shotgun (WGS) entry which is preliminary data.</text>
</comment>
<dbReference type="RefSeq" id="WP_233464602.1">
    <property type="nucleotide sequence ID" value="NZ_JACHKZ010000035.1"/>
</dbReference>
<evidence type="ECO:0008006" key="3">
    <source>
        <dbReference type="Google" id="ProtNLM"/>
    </source>
</evidence>
<dbReference type="Proteomes" id="UP000562492">
    <property type="component" value="Unassembled WGS sequence"/>
</dbReference>
<keyword evidence="2" id="KW-1185">Reference proteome</keyword>
<accession>A0ABR6RKJ2</accession>
<protein>
    <recommendedName>
        <fullName evidence="3">DUF2917 domain-containing protein</fullName>
    </recommendedName>
</protein>
<dbReference type="InterPro" id="IPR021317">
    <property type="entry name" value="DUF2917"/>
</dbReference>
<reference evidence="1 2" key="1">
    <citation type="submission" date="2020-08" db="EMBL/GenBank/DDBJ databases">
        <title>Functional genomics of gut bacteria from endangered species of beetles.</title>
        <authorList>
            <person name="Carlos-Shanley C."/>
        </authorList>
    </citation>
    <scope>NUCLEOTIDE SEQUENCE [LARGE SCALE GENOMIC DNA]</scope>
    <source>
        <strain evidence="1 2">S00124</strain>
    </source>
</reference>